<keyword evidence="13" id="KW-1185">Reference proteome</keyword>
<dbReference type="InterPro" id="IPR013806">
    <property type="entry name" value="Kringle-like"/>
</dbReference>
<feature type="transmembrane region" description="Helical" evidence="9">
    <location>
        <begin position="1413"/>
        <end position="1433"/>
    </location>
</feature>
<gene>
    <name evidence="12" type="ORF">F7725_011263</name>
</gene>
<evidence type="ECO:0008006" key="14">
    <source>
        <dbReference type="Google" id="ProtNLM"/>
    </source>
</evidence>
<evidence type="ECO:0000313" key="12">
    <source>
        <dbReference type="EMBL" id="KAF3858062.1"/>
    </source>
</evidence>
<feature type="domain" description="C-type lectin" evidence="10">
    <location>
        <begin position="389"/>
        <end position="505"/>
    </location>
</feature>
<dbReference type="InterPro" id="IPR016187">
    <property type="entry name" value="CTDL_fold"/>
</dbReference>
<comment type="caution">
    <text evidence="12">The sequence shown here is derived from an EMBL/GenBank/DDBJ whole genome shotgun (WGS) entry which is preliminary data.</text>
</comment>
<organism evidence="12 13">
    <name type="scientific">Dissostichus mawsoni</name>
    <name type="common">Antarctic cod</name>
    <dbReference type="NCBI Taxonomy" id="36200"/>
    <lineage>
        <taxon>Eukaryota</taxon>
        <taxon>Metazoa</taxon>
        <taxon>Chordata</taxon>
        <taxon>Craniata</taxon>
        <taxon>Vertebrata</taxon>
        <taxon>Euteleostomi</taxon>
        <taxon>Actinopterygii</taxon>
        <taxon>Neopterygii</taxon>
        <taxon>Teleostei</taxon>
        <taxon>Neoteleostei</taxon>
        <taxon>Acanthomorphata</taxon>
        <taxon>Eupercaria</taxon>
        <taxon>Perciformes</taxon>
        <taxon>Notothenioidei</taxon>
        <taxon>Nototheniidae</taxon>
        <taxon>Dissostichus</taxon>
    </lineage>
</organism>
<dbReference type="InterPro" id="IPR035992">
    <property type="entry name" value="Ricin_B-like_lectins"/>
</dbReference>
<dbReference type="Pfam" id="PF00059">
    <property type="entry name" value="Lectin_C"/>
    <property type="match status" value="7"/>
</dbReference>
<evidence type="ECO:0000313" key="13">
    <source>
        <dbReference type="Proteomes" id="UP000518266"/>
    </source>
</evidence>
<dbReference type="PROSITE" id="PS51092">
    <property type="entry name" value="FN2_2"/>
    <property type="match status" value="1"/>
</dbReference>
<feature type="domain" description="Fibronectin type-II" evidence="11">
    <location>
        <begin position="197"/>
        <end position="244"/>
    </location>
</feature>
<feature type="domain" description="C-type lectin" evidence="10">
    <location>
        <begin position="255"/>
        <end position="366"/>
    </location>
</feature>
<dbReference type="CDD" id="cd00037">
    <property type="entry name" value="CLECT"/>
    <property type="match status" value="7"/>
</dbReference>
<keyword evidence="7" id="KW-0325">Glycoprotein</keyword>
<feature type="domain" description="C-type lectin" evidence="10">
    <location>
        <begin position="1273"/>
        <end position="1385"/>
    </location>
</feature>
<feature type="domain" description="C-type lectin" evidence="10">
    <location>
        <begin position="530"/>
        <end position="675"/>
    </location>
</feature>
<keyword evidence="2 9" id="KW-0812">Transmembrane</keyword>
<dbReference type="SUPFAM" id="SSF57440">
    <property type="entry name" value="Kringle-like"/>
    <property type="match status" value="1"/>
</dbReference>
<evidence type="ECO:0000256" key="2">
    <source>
        <dbReference type="ARBA" id="ARBA00022692"/>
    </source>
</evidence>
<evidence type="ECO:0000256" key="1">
    <source>
        <dbReference type="ARBA" id="ARBA00004167"/>
    </source>
</evidence>
<feature type="domain" description="C-type lectin" evidence="10">
    <location>
        <begin position="840"/>
        <end position="951"/>
    </location>
</feature>
<protein>
    <recommendedName>
        <fullName evidence="14">Macrophage mannose receptor 1-like</fullName>
    </recommendedName>
</protein>
<evidence type="ECO:0000256" key="7">
    <source>
        <dbReference type="ARBA" id="ARBA00023180"/>
    </source>
</evidence>
<evidence type="ECO:0000256" key="6">
    <source>
        <dbReference type="ARBA" id="ARBA00023157"/>
    </source>
</evidence>
<dbReference type="InterPro" id="IPR000562">
    <property type="entry name" value="FN_type2_dom"/>
</dbReference>
<dbReference type="PANTHER" id="PTHR22803">
    <property type="entry name" value="MANNOSE, PHOSPHOLIPASE, LECTIN RECEPTOR RELATED"/>
    <property type="match status" value="1"/>
</dbReference>
<dbReference type="InterPro" id="IPR016186">
    <property type="entry name" value="C-type_lectin-like/link_sf"/>
</dbReference>
<dbReference type="Gene3D" id="2.80.10.50">
    <property type="match status" value="1"/>
</dbReference>
<name>A0A7J5Z8B9_DISMA</name>
<feature type="domain" description="C-type lectin" evidence="10">
    <location>
        <begin position="1128"/>
        <end position="1239"/>
    </location>
</feature>
<dbReference type="OrthoDB" id="6356110at2759"/>
<evidence type="ECO:0000256" key="3">
    <source>
        <dbReference type="ARBA" id="ARBA00022737"/>
    </source>
</evidence>
<feature type="domain" description="C-type lectin" evidence="10">
    <location>
        <begin position="704"/>
        <end position="812"/>
    </location>
</feature>
<dbReference type="Gene3D" id="3.10.100.10">
    <property type="entry name" value="Mannose-Binding Protein A, subunit A"/>
    <property type="match status" value="8"/>
</dbReference>
<comment type="caution">
    <text evidence="8">Lacks conserved residue(s) required for the propagation of feature annotation.</text>
</comment>
<dbReference type="InterPro" id="IPR001304">
    <property type="entry name" value="C-type_lectin-like"/>
</dbReference>
<feature type="disulfide bond" evidence="8">
    <location>
        <begin position="202"/>
        <end position="228"/>
    </location>
</feature>
<evidence type="ECO:0000259" key="11">
    <source>
        <dbReference type="PROSITE" id="PS51092"/>
    </source>
</evidence>
<proteinExistence type="predicted"/>
<feature type="domain" description="C-type lectin" evidence="10">
    <location>
        <begin position="979"/>
        <end position="1106"/>
    </location>
</feature>
<dbReference type="InterPro" id="IPR018378">
    <property type="entry name" value="C-type_lectin_CS"/>
</dbReference>
<evidence type="ECO:0000256" key="4">
    <source>
        <dbReference type="ARBA" id="ARBA00022989"/>
    </source>
</evidence>
<dbReference type="FunFam" id="3.10.100.10:FF:000025">
    <property type="entry name" value="Mannose receptor C-type 1"/>
    <property type="match status" value="1"/>
</dbReference>
<dbReference type="PROSITE" id="PS00615">
    <property type="entry name" value="C_TYPE_LECTIN_1"/>
    <property type="match status" value="2"/>
</dbReference>
<dbReference type="Pfam" id="PF00040">
    <property type="entry name" value="fn2"/>
    <property type="match status" value="1"/>
</dbReference>
<keyword evidence="5 9" id="KW-0472">Membrane</keyword>
<dbReference type="CDD" id="cd00062">
    <property type="entry name" value="FN2"/>
    <property type="match status" value="1"/>
</dbReference>
<dbReference type="GO" id="GO:0016020">
    <property type="term" value="C:membrane"/>
    <property type="evidence" value="ECO:0007669"/>
    <property type="project" value="UniProtKB-SubCell"/>
</dbReference>
<keyword evidence="4 9" id="KW-1133">Transmembrane helix</keyword>
<keyword evidence="6 8" id="KW-1015">Disulfide bond</keyword>
<dbReference type="Proteomes" id="UP000518266">
    <property type="component" value="Unassembled WGS sequence"/>
</dbReference>
<comment type="subcellular location">
    <subcellularLocation>
        <location evidence="1">Membrane</location>
        <topology evidence="1">Single-pass membrane protein</topology>
    </subcellularLocation>
</comment>
<evidence type="ECO:0000259" key="10">
    <source>
        <dbReference type="PROSITE" id="PS50041"/>
    </source>
</evidence>
<reference evidence="12 13" key="1">
    <citation type="submission" date="2020-03" db="EMBL/GenBank/DDBJ databases">
        <title>Dissostichus mawsoni Genome sequencing and assembly.</title>
        <authorList>
            <person name="Park H."/>
        </authorList>
    </citation>
    <scope>NUCLEOTIDE SEQUENCE [LARGE SCALE GENOMIC DNA]</scope>
    <source>
        <strain evidence="12">DM0001</strain>
        <tissue evidence="12">Muscle</tissue>
    </source>
</reference>
<dbReference type="Gene3D" id="2.10.10.10">
    <property type="entry name" value="Fibronectin, type II, collagen-binding"/>
    <property type="match status" value="1"/>
</dbReference>
<dbReference type="SUPFAM" id="SSF50370">
    <property type="entry name" value="Ricin B-like lectins"/>
    <property type="match status" value="1"/>
</dbReference>
<dbReference type="SMART" id="SM00059">
    <property type="entry name" value="FN2"/>
    <property type="match status" value="1"/>
</dbReference>
<dbReference type="InterPro" id="IPR036943">
    <property type="entry name" value="FN_type2_sf"/>
</dbReference>
<dbReference type="SUPFAM" id="SSF56436">
    <property type="entry name" value="C-type lectin-like"/>
    <property type="match status" value="8"/>
</dbReference>
<dbReference type="PROSITE" id="PS50041">
    <property type="entry name" value="C_TYPE_LECTIN_2"/>
    <property type="match status" value="8"/>
</dbReference>
<accession>A0A7J5Z8B9</accession>
<evidence type="ECO:0000256" key="9">
    <source>
        <dbReference type="SAM" id="Phobius"/>
    </source>
</evidence>
<sequence>MLKCAEAGKKLTVTVVLRFPPFHVHAHKSSACNAWTMSAALRLIRRMLTRRITLAAFLLFITTSQCSTRNDSPFALTNKATASCLVKKSIRCLEVRWTTGDRLFVTMTRKCLGAQGKSVGSEVSLYDCNDSDLQKWECKNETLLALKGQSLYIEVKPDDSIALSRTVGPNNKLTITGTASGACSRTYRELYTIGGNAFGKVCKFPFMYNDRWFGDCTTYDSSVKRLWCAVETKYEHERWGYCPTNSNEHWAKNIVTGAFYQINTQSVLTWAQAEASCKQQAANLVSIIDPTSRRLSQGNINCGSGWSLTKIMAGNGRIRSPSVICDGLQVSNPLPNPGHNCAFLDSAGQHTWQSSSCGKKLGYVCYKPGAPPTPPQIEQGSCPDPWIPYNGHCFHLKRTALMWTDAQIDCRNEGGDLVSIRNVEDQSFIISQLGYAPTDELWIGLNDRKTEGRFEWSDHSTVSYTSWEFGKPTGSADTVNCVLMKGDNANWADNYCGDKHGFICMKQSSSETSPVEVEVDNGCEAGWKRHGSYCYFIGTETKTFDEAKDACTTSSSYLVDVSNGVDNAYLVSLVGLRPEKYFWLGLSNLKNIDQFVWTNSETVKFTHWNAQMPGRVKDAIVSLKKEALPVAPRLTITYLYPNQGYEKGCVAITTGILAGLWDLLPCTNTEKYICKRLAQGAVLTPVPPTQSPPKCAEGWNRIGTRNSCSKFYTGPRADEKTWFEARDYCRAIGGDLLSIHSTPELVVARHGKAWIGLRIPDPVSGKLPTLAGGEPNNHNNDESCAEFRIHNWDEPGSWNDVNCEIFNDWLCQIRAGMTPKSPPNNTVVDFNTTSDGWLVWRGSQYYVNGMVMSMEDARLFCQQRHGDLVSINSKDENVFIWKQISRSYGSYYIGLSVDLDRWMDNSPVGFQRWDENQPNDNSFDESCVTMTYYMGFWRTVNCGQEQRSICKRGGSSPINSTAAPKVPPKGGCPLKWTKFDSKCYSVISSRVATWEEARRQCITMGGNLASIPTRRVQAFLTTKMAEISTTDLWIGLNSMKQDGFYWTDGKTRLYTNWGYSKQRRRPGTFYKRWDEDDCVMMTRSPDLGTGKWLIKGCNDTNGFVCLRNLDPNTQPQPDPDISNIYINLGNDSIRVVTNNLTWENAKKLCDNEKANLASLRNEWTQAHVELQAMNLKAPLWIGLNKDLTHGYFRYIDGWHLKSAGWATGEPSRNRPCVFLNVDGKWETAFCNQTMNSVCMKSSDVPPTESTNFPGICPEETNEEYHQSFTWLPYKAHCYLFITEEIEWADAASSCVRHGGVLASIEDPDEQQFIQNNVKMFQDSHSAFWIGLYKTHKGTWMWLDTTVMDYTNWAADDTDNDYAEMGTSDGAWKTGRRWHDRSYVCETPKVMPSDPGAKPEPQKKDPHSRVHTSLIVVLIITVTSTLIAFGFFVYKKAPRPTLPTFDNPLYFDRERSQPDVVDTNKLIENAEEENPEPIIAL</sequence>
<dbReference type="InterPro" id="IPR050111">
    <property type="entry name" value="C-type_lectin/snaclec_domain"/>
</dbReference>
<dbReference type="EMBL" id="JAAKFY010000004">
    <property type="protein sequence ID" value="KAF3858062.1"/>
    <property type="molecule type" value="Genomic_DNA"/>
</dbReference>
<keyword evidence="3" id="KW-0677">Repeat</keyword>
<evidence type="ECO:0000256" key="8">
    <source>
        <dbReference type="PROSITE-ProRule" id="PRU00479"/>
    </source>
</evidence>
<dbReference type="SMART" id="SM00034">
    <property type="entry name" value="CLECT"/>
    <property type="match status" value="8"/>
</dbReference>
<evidence type="ECO:0000256" key="5">
    <source>
        <dbReference type="ARBA" id="ARBA00023136"/>
    </source>
</evidence>